<evidence type="ECO:0000313" key="4">
    <source>
        <dbReference type="EMBL" id="RMY22743.1"/>
    </source>
</evidence>
<evidence type="ECO:0000313" key="6">
    <source>
        <dbReference type="Proteomes" id="UP000282582"/>
    </source>
</evidence>
<reference evidence="5 6" key="1">
    <citation type="journal article" date="2018" name="BMC Genomics">
        <title>Genomic evidence for intraspecific hybridization in a clonal and extremely halotolerant yeast.</title>
        <authorList>
            <person name="Gostincar C."/>
            <person name="Stajich J.E."/>
            <person name="Zupancic J."/>
            <person name="Zalar P."/>
            <person name="Gunde-Cimerman N."/>
        </authorList>
    </citation>
    <scope>NUCLEOTIDE SEQUENCE [LARGE SCALE GENOMIC DNA]</scope>
    <source>
        <strain evidence="4 5">EXF-6651</strain>
        <strain evidence="3 6">EXF-6654</strain>
    </source>
</reference>
<sequence length="634" mass="72041">MFLTGVFSVLLICGLGYYSIATAGSQSSYASAMAKTSWVAGPKRKRRDREENMELNGTLSSVRQYVRLERLTSIFIRHRYPEEERDPPAEPTPFLHAGVWNDSTAPPNFQTLFARILKPADVSREHQESLNIEIQPQCTADELLPLASDGLSYFPPMAPQQAINAASYSDATKADPVTSRKRKDFDERLTELRIDNETAYRTLTRSLRNGVKAPRLAYMRKFWEGLETMGQYWDCSKDAYSERLSTEEDGEQSAKRQRLEDTWNGHREGPNVQSTAHPNGSEAHVSEGATSETERKRNAPANAVRDLMSTSSLEESSGLRYSGWRTGTGRNMPDTFRADAVRAFVEGTVWPFQCTVSPPRQMPIVHFGKLRLPVRQTAAVYRLPKDRMKARQGRLEGPILALQVRNDTDFVDDDGCPLESKSRLDLMRELGGMLQIAQERRREGKTEVRPGEGKWWTTVPRWGGGPGGEMEKEEGNADIVQASEELLDGIKEARGRKKKDPSQGRVRKTPAMLWKELKCGSSTWDPKLDYAAIGKDPESSYDEVFMVSSLNHHICILKLTVHVAYIDYLVTGEMPEPRPQEEEWYRPRLQRSQWYDLFAMDQRVEAYRALWGVMSYLTREPVMAEGRSSFNHPQ</sequence>
<accession>A0A3M7A5M0</accession>
<evidence type="ECO:0000256" key="1">
    <source>
        <dbReference type="SAM" id="MobiDB-lite"/>
    </source>
</evidence>
<organism evidence="4 5">
    <name type="scientific">Hortaea werneckii</name>
    <name type="common">Black yeast</name>
    <name type="synonym">Cladosporium werneckii</name>
    <dbReference type="NCBI Taxonomy" id="91943"/>
    <lineage>
        <taxon>Eukaryota</taxon>
        <taxon>Fungi</taxon>
        <taxon>Dikarya</taxon>
        <taxon>Ascomycota</taxon>
        <taxon>Pezizomycotina</taxon>
        <taxon>Dothideomycetes</taxon>
        <taxon>Dothideomycetidae</taxon>
        <taxon>Mycosphaerellales</taxon>
        <taxon>Teratosphaeriaceae</taxon>
        <taxon>Hortaea</taxon>
    </lineage>
</organism>
<dbReference type="AlphaFoldDB" id="A0A3M7A5M0"/>
<gene>
    <name evidence="4" type="ORF">D0866_11857</name>
    <name evidence="3" type="ORF">D0868_12960</name>
</gene>
<comment type="caution">
    <text evidence="4">The sequence shown here is derived from an EMBL/GenBank/DDBJ whole genome shotgun (WGS) entry which is preliminary data.</text>
</comment>
<protein>
    <submittedName>
        <fullName evidence="4">Uncharacterized protein</fullName>
    </submittedName>
</protein>
<dbReference type="Proteomes" id="UP000276864">
    <property type="component" value="Unassembled WGS sequence"/>
</dbReference>
<evidence type="ECO:0000313" key="3">
    <source>
        <dbReference type="EMBL" id="RMX93244.1"/>
    </source>
</evidence>
<feature type="signal peptide" evidence="2">
    <location>
        <begin position="1"/>
        <end position="23"/>
    </location>
</feature>
<proteinExistence type="predicted"/>
<evidence type="ECO:0000256" key="2">
    <source>
        <dbReference type="SAM" id="SignalP"/>
    </source>
</evidence>
<dbReference type="Proteomes" id="UP000282582">
    <property type="component" value="Unassembled WGS sequence"/>
</dbReference>
<keyword evidence="2" id="KW-0732">Signal</keyword>
<name>A0A3M7A5M0_HORWE</name>
<feature type="region of interest" description="Disordered" evidence="1">
    <location>
        <begin position="441"/>
        <end position="472"/>
    </location>
</feature>
<evidence type="ECO:0000313" key="5">
    <source>
        <dbReference type="Proteomes" id="UP000276864"/>
    </source>
</evidence>
<feature type="compositionally biased region" description="Basic and acidic residues" evidence="1">
    <location>
        <begin position="244"/>
        <end position="269"/>
    </location>
</feature>
<feature type="region of interest" description="Disordered" evidence="1">
    <location>
        <begin position="244"/>
        <end position="305"/>
    </location>
</feature>
<dbReference type="VEuPathDB" id="FungiDB:BTJ68_00348"/>
<feature type="compositionally biased region" description="Basic and acidic residues" evidence="1">
    <location>
        <begin position="441"/>
        <end position="452"/>
    </location>
</feature>
<feature type="chain" id="PRO_5044595663" evidence="2">
    <location>
        <begin position="24"/>
        <end position="634"/>
    </location>
</feature>
<dbReference type="EMBL" id="QWIK01001651">
    <property type="protein sequence ID" value="RMX93244.1"/>
    <property type="molecule type" value="Genomic_DNA"/>
</dbReference>
<dbReference type="EMBL" id="QWIM01001665">
    <property type="protein sequence ID" value="RMY22743.1"/>
    <property type="molecule type" value="Genomic_DNA"/>
</dbReference>